<accession>A0A4Y2IDL6</accession>
<evidence type="ECO:0000256" key="3">
    <source>
        <dbReference type="ARBA" id="ARBA00022737"/>
    </source>
</evidence>
<evidence type="ECO:0000256" key="4">
    <source>
        <dbReference type="ARBA" id="ARBA00023157"/>
    </source>
</evidence>
<evidence type="ECO:0000259" key="7">
    <source>
        <dbReference type="PROSITE" id="PS51162"/>
    </source>
</evidence>
<protein>
    <recommendedName>
        <fullName evidence="7">Thyroglobulin type-1 domain-containing protein</fullName>
    </recommendedName>
</protein>
<feature type="signal peptide" evidence="6">
    <location>
        <begin position="1"/>
        <end position="21"/>
    </location>
</feature>
<dbReference type="PANTHER" id="PTHR12352:SF3">
    <property type="entry name" value="NIDOGEN-2"/>
    <property type="match status" value="1"/>
</dbReference>
<feature type="chain" id="PRO_5021296114" description="Thyroglobulin type-1 domain-containing protein" evidence="6">
    <location>
        <begin position="22"/>
        <end position="88"/>
    </location>
</feature>
<organism evidence="8 9">
    <name type="scientific">Araneus ventricosus</name>
    <name type="common">Orbweaver spider</name>
    <name type="synonym">Epeira ventricosa</name>
    <dbReference type="NCBI Taxonomy" id="182803"/>
    <lineage>
        <taxon>Eukaryota</taxon>
        <taxon>Metazoa</taxon>
        <taxon>Ecdysozoa</taxon>
        <taxon>Arthropoda</taxon>
        <taxon>Chelicerata</taxon>
        <taxon>Arachnida</taxon>
        <taxon>Araneae</taxon>
        <taxon>Araneomorphae</taxon>
        <taxon>Entelegynae</taxon>
        <taxon>Araneoidea</taxon>
        <taxon>Araneidae</taxon>
        <taxon>Araneus</taxon>
    </lineage>
</organism>
<comment type="caution">
    <text evidence="5">Lacks conserved residue(s) required for the propagation of feature annotation.</text>
</comment>
<evidence type="ECO:0000313" key="8">
    <source>
        <dbReference type="EMBL" id="GBM75472.1"/>
    </source>
</evidence>
<evidence type="ECO:0000256" key="5">
    <source>
        <dbReference type="PROSITE-ProRule" id="PRU00500"/>
    </source>
</evidence>
<reference evidence="8 9" key="1">
    <citation type="journal article" date="2019" name="Sci. Rep.">
        <title>Orb-weaving spider Araneus ventricosus genome elucidates the spidroin gene catalogue.</title>
        <authorList>
            <person name="Kono N."/>
            <person name="Nakamura H."/>
            <person name="Ohtoshi R."/>
            <person name="Moran D.A.P."/>
            <person name="Shinohara A."/>
            <person name="Yoshida Y."/>
            <person name="Fujiwara M."/>
            <person name="Mori M."/>
            <person name="Tomita M."/>
            <person name="Arakawa K."/>
        </authorList>
    </citation>
    <scope>NUCLEOTIDE SEQUENCE [LARGE SCALE GENOMIC DNA]</scope>
</reference>
<dbReference type="Proteomes" id="UP000499080">
    <property type="component" value="Unassembled WGS sequence"/>
</dbReference>
<feature type="disulfide bond" evidence="5">
    <location>
        <begin position="59"/>
        <end position="66"/>
    </location>
</feature>
<evidence type="ECO:0000313" key="9">
    <source>
        <dbReference type="Proteomes" id="UP000499080"/>
    </source>
</evidence>
<keyword evidence="4 5" id="KW-1015">Disulfide bond</keyword>
<dbReference type="AlphaFoldDB" id="A0A4Y2IDL6"/>
<evidence type="ECO:0000256" key="2">
    <source>
        <dbReference type="ARBA" id="ARBA00022525"/>
    </source>
</evidence>
<keyword evidence="6" id="KW-0732">Signal</keyword>
<comment type="subcellular location">
    <subcellularLocation>
        <location evidence="1">Secreted</location>
    </subcellularLocation>
</comment>
<dbReference type="Gene3D" id="4.10.800.10">
    <property type="entry name" value="Thyroglobulin type-1"/>
    <property type="match status" value="1"/>
</dbReference>
<proteinExistence type="predicted"/>
<name>A0A4Y2IDL6_ARAVE</name>
<dbReference type="EMBL" id="BGPR01002560">
    <property type="protein sequence ID" value="GBM75472.1"/>
    <property type="molecule type" value="Genomic_DNA"/>
</dbReference>
<keyword evidence="2" id="KW-0964">Secreted</keyword>
<dbReference type="Pfam" id="PF00086">
    <property type="entry name" value="Thyroglobulin_1"/>
    <property type="match status" value="1"/>
</dbReference>
<dbReference type="InterPro" id="IPR000716">
    <property type="entry name" value="Thyroglobulin_1"/>
</dbReference>
<feature type="domain" description="Thyroglobulin type-1" evidence="7">
    <location>
        <begin position="22"/>
        <end position="87"/>
    </location>
</feature>
<dbReference type="GO" id="GO:0005615">
    <property type="term" value="C:extracellular space"/>
    <property type="evidence" value="ECO:0007669"/>
    <property type="project" value="TreeGrafter"/>
</dbReference>
<sequence>MMRQLFFIVLALAVLGQIAHGDSACEQEKKAAIDRAKNGVVDGFIPRCEPNGDFSNPQCYGFLHHCYCVDPKTGKQVGEAKKGGVKCN</sequence>
<dbReference type="CDD" id="cd00191">
    <property type="entry name" value="TY"/>
    <property type="match status" value="1"/>
</dbReference>
<dbReference type="PANTHER" id="PTHR12352">
    <property type="entry name" value="SECRETED MODULAR CALCIUM-BINDING PROTEIN"/>
    <property type="match status" value="1"/>
</dbReference>
<dbReference type="GO" id="GO:0007160">
    <property type="term" value="P:cell-matrix adhesion"/>
    <property type="evidence" value="ECO:0007669"/>
    <property type="project" value="TreeGrafter"/>
</dbReference>
<dbReference type="InterPro" id="IPR036857">
    <property type="entry name" value="Thyroglobulin_1_sf"/>
</dbReference>
<comment type="caution">
    <text evidence="8">The sequence shown here is derived from an EMBL/GenBank/DDBJ whole genome shotgun (WGS) entry which is preliminary data.</text>
</comment>
<evidence type="ECO:0000256" key="6">
    <source>
        <dbReference type="SAM" id="SignalP"/>
    </source>
</evidence>
<dbReference type="PROSITE" id="PS00484">
    <property type="entry name" value="THYROGLOBULIN_1_1"/>
    <property type="match status" value="1"/>
</dbReference>
<evidence type="ECO:0000256" key="1">
    <source>
        <dbReference type="ARBA" id="ARBA00004613"/>
    </source>
</evidence>
<dbReference type="GO" id="GO:0005604">
    <property type="term" value="C:basement membrane"/>
    <property type="evidence" value="ECO:0007669"/>
    <property type="project" value="TreeGrafter"/>
</dbReference>
<keyword evidence="9" id="KW-1185">Reference proteome</keyword>
<dbReference type="InterPro" id="IPR051950">
    <property type="entry name" value="Dev_reg/Prot_inhib"/>
</dbReference>
<keyword evidence="3" id="KW-0677">Repeat</keyword>
<gene>
    <name evidence="8" type="ORF">AVEN_54073_1</name>
</gene>
<dbReference type="OrthoDB" id="6426963at2759"/>
<dbReference type="SUPFAM" id="SSF57610">
    <property type="entry name" value="Thyroglobulin type-1 domain"/>
    <property type="match status" value="1"/>
</dbReference>
<dbReference type="PROSITE" id="PS51162">
    <property type="entry name" value="THYROGLOBULIN_1_2"/>
    <property type="match status" value="1"/>
</dbReference>